<name>A0ABN7PD40_TIMPD</name>
<gene>
    <name evidence="2" type="ORF">TPAB3V08_LOCUS10926</name>
</gene>
<feature type="region of interest" description="Disordered" evidence="1">
    <location>
        <begin position="74"/>
        <end position="95"/>
    </location>
</feature>
<accession>A0ABN7PD40</accession>
<organism evidence="2 3">
    <name type="scientific">Timema podura</name>
    <name type="common">Walking stick</name>
    <dbReference type="NCBI Taxonomy" id="61482"/>
    <lineage>
        <taxon>Eukaryota</taxon>
        <taxon>Metazoa</taxon>
        <taxon>Ecdysozoa</taxon>
        <taxon>Arthropoda</taxon>
        <taxon>Hexapoda</taxon>
        <taxon>Insecta</taxon>
        <taxon>Pterygota</taxon>
        <taxon>Neoptera</taxon>
        <taxon>Polyneoptera</taxon>
        <taxon>Phasmatodea</taxon>
        <taxon>Timematodea</taxon>
        <taxon>Timematoidea</taxon>
        <taxon>Timematidae</taxon>
        <taxon>Timema</taxon>
    </lineage>
</organism>
<evidence type="ECO:0000313" key="2">
    <source>
        <dbReference type="EMBL" id="CAG2063979.1"/>
    </source>
</evidence>
<reference evidence="2" key="1">
    <citation type="submission" date="2021-03" db="EMBL/GenBank/DDBJ databases">
        <authorList>
            <person name="Tran Van P."/>
        </authorList>
    </citation>
    <scope>NUCLEOTIDE SEQUENCE</scope>
</reference>
<protein>
    <submittedName>
        <fullName evidence="2">Uncharacterized protein</fullName>
    </submittedName>
</protein>
<feature type="non-terminal residue" evidence="2">
    <location>
        <position position="130"/>
    </location>
</feature>
<sequence>MRQYGPYTTAFRSELQTKPKCNKRKLSSRRTQENVKLKKSVTILNVKNEKVEKANKTIKDVNKIVPISRSLNKVENREVEKPEPKSYSSQRLEGNLRDIDKQSGDCHILLGYYAEDIYSYLRDLEVRQTP</sequence>
<dbReference type="EMBL" id="CAJPIN010030520">
    <property type="protein sequence ID" value="CAG2063979.1"/>
    <property type="molecule type" value="Genomic_DNA"/>
</dbReference>
<feature type="region of interest" description="Disordered" evidence="1">
    <location>
        <begin position="1"/>
        <end position="32"/>
    </location>
</feature>
<evidence type="ECO:0000313" key="3">
    <source>
        <dbReference type="Proteomes" id="UP001153148"/>
    </source>
</evidence>
<dbReference type="Proteomes" id="UP001153148">
    <property type="component" value="Unassembled WGS sequence"/>
</dbReference>
<keyword evidence="3" id="KW-1185">Reference proteome</keyword>
<proteinExistence type="predicted"/>
<comment type="caution">
    <text evidence="2">The sequence shown here is derived from an EMBL/GenBank/DDBJ whole genome shotgun (WGS) entry which is preliminary data.</text>
</comment>
<evidence type="ECO:0000256" key="1">
    <source>
        <dbReference type="SAM" id="MobiDB-lite"/>
    </source>
</evidence>
<feature type="compositionally biased region" description="Basic and acidic residues" evidence="1">
    <location>
        <begin position="74"/>
        <end position="84"/>
    </location>
</feature>